<name>A0A8T0UUM8_PANVG</name>
<dbReference type="PANTHER" id="PTHR46034:SF7">
    <property type="entry name" value="INFLUENZA VIRUS NS1A-BINDING PROTEIN"/>
    <property type="match status" value="1"/>
</dbReference>
<keyword evidence="4" id="KW-1185">Reference proteome</keyword>
<feature type="region of interest" description="Disordered" evidence="1">
    <location>
        <begin position="238"/>
        <end position="258"/>
    </location>
</feature>
<dbReference type="SMART" id="SM00767">
    <property type="entry name" value="DCD"/>
    <property type="match status" value="1"/>
</dbReference>
<gene>
    <name evidence="3" type="ORF">PVAP13_3KG177300</name>
</gene>
<dbReference type="InterPro" id="IPR044832">
    <property type="entry name" value="NRP-like"/>
</dbReference>
<dbReference type="InterPro" id="IPR015915">
    <property type="entry name" value="Kelch-typ_b-propeller"/>
</dbReference>
<dbReference type="PROSITE" id="PS51222">
    <property type="entry name" value="DCD"/>
    <property type="match status" value="1"/>
</dbReference>
<comment type="caution">
    <text evidence="3">The sequence shown here is derived from an EMBL/GenBank/DDBJ whole genome shotgun (WGS) entry which is preliminary data.</text>
</comment>
<dbReference type="GO" id="GO:0034976">
    <property type="term" value="P:response to endoplasmic reticulum stress"/>
    <property type="evidence" value="ECO:0007669"/>
    <property type="project" value="InterPro"/>
</dbReference>
<evidence type="ECO:0000313" key="4">
    <source>
        <dbReference type="Proteomes" id="UP000823388"/>
    </source>
</evidence>
<dbReference type="Pfam" id="PF10539">
    <property type="entry name" value="Dev_Cell_Death"/>
    <property type="match status" value="1"/>
</dbReference>
<dbReference type="InterPro" id="IPR013989">
    <property type="entry name" value="Dev_and_cell_death_domain"/>
</dbReference>
<reference evidence="3 4" key="1">
    <citation type="submission" date="2020-05" db="EMBL/GenBank/DDBJ databases">
        <title>WGS assembly of Panicum virgatum.</title>
        <authorList>
            <person name="Lovell J.T."/>
            <person name="Jenkins J."/>
            <person name="Shu S."/>
            <person name="Juenger T.E."/>
            <person name="Schmutz J."/>
        </authorList>
    </citation>
    <scope>NUCLEOTIDE SEQUENCE [LARGE SCALE GENOMIC DNA]</scope>
    <source>
        <strain evidence="4">cv. AP13</strain>
    </source>
</reference>
<dbReference type="Pfam" id="PF01344">
    <property type="entry name" value="Kelch_1"/>
    <property type="match status" value="2"/>
</dbReference>
<dbReference type="SUPFAM" id="SSF117281">
    <property type="entry name" value="Kelch motif"/>
    <property type="match status" value="1"/>
</dbReference>
<feature type="domain" description="DCD" evidence="2">
    <location>
        <begin position="75"/>
        <end position="208"/>
    </location>
</feature>
<dbReference type="PANTHER" id="PTHR46034">
    <property type="match status" value="1"/>
</dbReference>
<sequence length="825" mass="90955">MHRLVRKRHFATPQLREEQKKETSCGRGRLPPTPAAPGAEQSVQVLEGGGAWNVAMQTYNQNSKYGELTRNLRETQLGGVIFGCKYDTIDECFKKQLFGLPSVHYSYVRNVKPGMPLFLFNYSDRKLHGIFEAASPGQMYIDPYAWSNDGSLRTTFPAQVRICTKTRYPPLLESQFKTLLGDNYYNHHHFYFELDHAQTRALISLFKSLAPANLNQVPAVSSKRNLAVSPLPTKMKLPAVPDPKKVTENPMETNPFSVLSNRASPFSWADDVDSASKRGVPSAVGSPHCAGSGEGLFDSASNTDEKKSEDLLSDCDDLDDNLLQDQFVPHSNPDEVSQNASDKTVDQGVELVECNNPVANPVNGERVNIDEPMLLNTLNDQNGAVNVDEIESEVHNSPSGVGLQPERQTILEKLKELSFHRQLVAVSSQDCVDCSSDQCVPDETQMSANLCCDPFDPAMHDKTSSDEFHGNDELLQIITALTKRTEALEKKLIVSDQEILSLREVAKDSGRKVQQLEYLVDELQFKFDSSLSHLGSMCYTLAKPSIFLIGGYNGVTWLSSLESFSPEKETLVGLTPMSSPRSYASAIALDGHIFAFGGGDGMSWYNTVECYSSRNNEWTECPSLNRKKGSLAGICLNEKIYAIGGGDGNETYSEVEMFDPYLGKWICSPSMLLSRFALAATELNGVIYTTGGYDGSVYLESAERYDPREGFWVRLPSMSTRRGCHALTVLGDALYAMGGYDGDKMVASIEIFDPRLNSWRMGDPMNIPRGYAGAVNLDDNLFLIGGMQSNVQILDTVEVYNASSGWSVLGFGSIGKRSFASAVVL</sequence>
<dbReference type="InterPro" id="IPR006652">
    <property type="entry name" value="Kelch_1"/>
</dbReference>
<protein>
    <recommendedName>
        <fullName evidence="2">DCD domain-containing protein</fullName>
    </recommendedName>
</protein>
<dbReference type="Gene3D" id="2.120.10.80">
    <property type="entry name" value="Kelch-type beta propeller"/>
    <property type="match status" value="2"/>
</dbReference>
<proteinExistence type="predicted"/>
<feature type="region of interest" description="Disordered" evidence="1">
    <location>
        <begin position="270"/>
        <end position="311"/>
    </location>
</feature>
<evidence type="ECO:0000256" key="1">
    <source>
        <dbReference type="SAM" id="MobiDB-lite"/>
    </source>
</evidence>
<dbReference type="AlphaFoldDB" id="A0A8T0UUM8"/>
<dbReference type="OrthoDB" id="45365at2759"/>
<dbReference type="Pfam" id="PF24681">
    <property type="entry name" value="Kelch_KLHDC2_KLHL20_DRC7"/>
    <property type="match status" value="1"/>
</dbReference>
<accession>A0A8T0UUM8</accession>
<evidence type="ECO:0000259" key="2">
    <source>
        <dbReference type="PROSITE" id="PS51222"/>
    </source>
</evidence>
<feature type="region of interest" description="Disordered" evidence="1">
    <location>
        <begin position="1"/>
        <end position="39"/>
    </location>
</feature>
<evidence type="ECO:0000313" key="3">
    <source>
        <dbReference type="EMBL" id="KAG2624866.1"/>
    </source>
</evidence>
<dbReference type="SMART" id="SM00612">
    <property type="entry name" value="Kelch"/>
    <property type="match status" value="6"/>
</dbReference>
<feature type="compositionally biased region" description="Basic and acidic residues" evidence="1">
    <location>
        <begin position="15"/>
        <end position="24"/>
    </location>
</feature>
<feature type="compositionally biased region" description="Basic residues" evidence="1">
    <location>
        <begin position="1"/>
        <end position="10"/>
    </location>
</feature>
<dbReference type="Proteomes" id="UP000823388">
    <property type="component" value="Chromosome 3K"/>
</dbReference>
<dbReference type="EMBL" id="CM029041">
    <property type="protein sequence ID" value="KAG2624866.1"/>
    <property type="molecule type" value="Genomic_DNA"/>
</dbReference>
<organism evidence="3 4">
    <name type="scientific">Panicum virgatum</name>
    <name type="common">Blackwell switchgrass</name>
    <dbReference type="NCBI Taxonomy" id="38727"/>
    <lineage>
        <taxon>Eukaryota</taxon>
        <taxon>Viridiplantae</taxon>
        <taxon>Streptophyta</taxon>
        <taxon>Embryophyta</taxon>
        <taxon>Tracheophyta</taxon>
        <taxon>Spermatophyta</taxon>
        <taxon>Magnoliopsida</taxon>
        <taxon>Liliopsida</taxon>
        <taxon>Poales</taxon>
        <taxon>Poaceae</taxon>
        <taxon>PACMAD clade</taxon>
        <taxon>Panicoideae</taxon>
        <taxon>Panicodae</taxon>
        <taxon>Paniceae</taxon>
        <taxon>Panicinae</taxon>
        <taxon>Panicum</taxon>
        <taxon>Panicum sect. Hiantes</taxon>
    </lineage>
</organism>